<dbReference type="Proteomes" id="UP000028545">
    <property type="component" value="Unassembled WGS sequence"/>
</dbReference>
<comment type="cofactor">
    <cofactor evidence="1 6">
        <name>Zn(2+)</name>
        <dbReference type="ChEBI" id="CHEBI:29105"/>
    </cofactor>
</comment>
<comment type="caution">
    <text evidence="8">The sequence shown here is derived from an EMBL/GenBank/DDBJ whole genome shotgun (WGS) entry which is preliminary data.</text>
</comment>
<name>A0A084GDW3_PSEDA</name>
<dbReference type="PROSITE" id="PS00059">
    <property type="entry name" value="ADH_ZINC"/>
    <property type="match status" value="1"/>
</dbReference>
<dbReference type="OMA" id="PTWDTCM"/>
<evidence type="ECO:0000256" key="6">
    <source>
        <dbReference type="RuleBase" id="RU361277"/>
    </source>
</evidence>
<dbReference type="Pfam" id="PF08240">
    <property type="entry name" value="ADH_N"/>
    <property type="match status" value="1"/>
</dbReference>
<dbReference type="SUPFAM" id="SSF51735">
    <property type="entry name" value="NAD(P)-binding Rossmann-fold domains"/>
    <property type="match status" value="1"/>
</dbReference>
<keyword evidence="3 6" id="KW-0479">Metal-binding</keyword>
<evidence type="ECO:0000256" key="5">
    <source>
        <dbReference type="ARBA" id="ARBA00023002"/>
    </source>
</evidence>
<sequence>MATDIPKQGWGAVVVNEGPDFTIEVQKLDVPEPKDDELLVRLNVTGLCMSDVHYMLNDWGLPKMSASGVKCAGHEGAGVVVKVGAKCGDAWKVGDRVGIKPLLDVCHNCEQCWNGRENYCAKGNLTGLTSPGTYQQYMVTPAIYTSRIPDGVPDEVAGPIMCSASTMHRALIDSGLKAGDWVVFPGGGGGVGVQGVQLARAMGMRPIAIDSGEAKKTLCLSMGAEAFVDFTATKDVTAEVIRIADGVGAHDSISFVGNRIGAKIMCIALPPAGIVQLGAEPSTFVFKNLHIIGTLVGTMQDTAACLDYAQRGLLKGISEENDHFNDSHLQERERAEQRGEPTKCYYPKCRDPECRDMKFEHLGHFRNMSNEGNLTENLYESQGTQPDMMVQFCSLHNHCSNCAVSKPFATMIRWLQRKRLRPLRLRAILTLADDPNFLQLIGRYASNYEKRLLTKDPSAFGNVETGDQASAFPRDVLDFEKWNAKLFNRISATQEM</sequence>
<dbReference type="PANTHER" id="PTHR42940:SF1">
    <property type="entry name" value="ENOYL REDUCTASE (ER) DOMAIN-CONTAINING PROTEIN"/>
    <property type="match status" value="1"/>
</dbReference>
<proteinExistence type="inferred from homology"/>
<dbReference type="KEGG" id="sapo:SAPIO_CDS1853"/>
<evidence type="ECO:0000256" key="4">
    <source>
        <dbReference type="ARBA" id="ARBA00022833"/>
    </source>
</evidence>
<evidence type="ECO:0000256" key="2">
    <source>
        <dbReference type="ARBA" id="ARBA00008072"/>
    </source>
</evidence>
<dbReference type="GO" id="GO:0005737">
    <property type="term" value="C:cytoplasm"/>
    <property type="evidence" value="ECO:0007669"/>
    <property type="project" value="TreeGrafter"/>
</dbReference>
<dbReference type="SUPFAM" id="SSF50129">
    <property type="entry name" value="GroES-like"/>
    <property type="match status" value="1"/>
</dbReference>
<dbReference type="Pfam" id="PF00107">
    <property type="entry name" value="ADH_zinc_N"/>
    <property type="match status" value="1"/>
</dbReference>
<keyword evidence="5" id="KW-0560">Oxidoreductase</keyword>
<evidence type="ECO:0000313" key="9">
    <source>
        <dbReference type="Proteomes" id="UP000028545"/>
    </source>
</evidence>
<dbReference type="VEuPathDB" id="FungiDB:SAPIO_CDS1853"/>
<keyword evidence="4 6" id="KW-0862">Zinc</keyword>
<gene>
    <name evidence="8" type="ORF">SAPIO_CDS1853</name>
</gene>
<dbReference type="Gene3D" id="3.40.50.720">
    <property type="entry name" value="NAD(P)-binding Rossmann-like Domain"/>
    <property type="match status" value="1"/>
</dbReference>
<evidence type="ECO:0000256" key="3">
    <source>
        <dbReference type="ARBA" id="ARBA00022723"/>
    </source>
</evidence>
<protein>
    <recommendedName>
        <fullName evidence="7">Enoyl reductase (ER) domain-containing protein</fullName>
    </recommendedName>
</protein>
<dbReference type="PANTHER" id="PTHR42940">
    <property type="entry name" value="ALCOHOL DEHYDROGENASE 1-RELATED"/>
    <property type="match status" value="1"/>
</dbReference>
<dbReference type="InterPro" id="IPR002328">
    <property type="entry name" value="ADH_Zn_CS"/>
</dbReference>
<dbReference type="InterPro" id="IPR020843">
    <property type="entry name" value="ER"/>
</dbReference>
<dbReference type="GO" id="GO:0008270">
    <property type="term" value="F:zinc ion binding"/>
    <property type="evidence" value="ECO:0007669"/>
    <property type="project" value="InterPro"/>
</dbReference>
<dbReference type="InterPro" id="IPR013154">
    <property type="entry name" value="ADH-like_N"/>
</dbReference>
<dbReference type="Gene3D" id="3.90.180.10">
    <property type="entry name" value="Medium-chain alcohol dehydrogenases, catalytic domain"/>
    <property type="match status" value="1"/>
</dbReference>
<dbReference type="HOGENOM" id="CLU_549987_0_0_1"/>
<dbReference type="CDD" id="cd08297">
    <property type="entry name" value="CAD3"/>
    <property type="match status" value="1"/>
</dbReference>
<evidence type="ECO:0000259" key="7">
    <source>
        <dbReference type="SMART" id="SM00829"/>
    </source>
</evidence>
<dbReference type="EMBL" id="JOWA01000077">
    <property type="protein sequence ID" value="KEZ45525.1"/>
    <property type="molecule type" value="Genomic_DNA"/>
</dbReference>
<accession>A0A084GDW3</accession>
<dbReference type="SMART" id="SM00829">
    <property type="entry name" value="PKS_ER"/>
    <property type="match status" value="1"/>
</dbReference>
<dbReference type="InterPro" id="IPR036291">
    <property type="entry name" value="NAD(P)-bd_dom_sf"/>
</dbReference>
<organism evidence="8 9">
    <name type="scientific">Pseudallescheria apiosperma</name>
    <name type="common">Scedosporium apiospermum</name>
    <dbReference type="NCBI Taxonomy" id="563466"/>
    <lineage>
        <taxon>Eukaryota</taxon>
        <taxon>Fungi</taxon>
        <taxon>Dikarya</taxon>
        <taxon>Ascomycota</taxon>
        <taxon>Pezizomycotina</taxon>
        <taxon>Sordariomycetes</taxon>
        <taxon>Hypocreomycetidae</taxon>
        <taxon>Microascales</taxon>
        <taxon>Microascaceae</taxon>
        <taxon>Scedosporium</taxon>
    </lineage>
</organism>
<evidence type="ECO:0000256" key="1">
    <source>
        <dbReference type="ARBA" id="ARBA00001947"/>
    </source>
</evidence>
<comment type="similarity">
    <text evidence="2 6">Belongs to the zinc-containing alcohol dehydrogenase family.</text>
</comment>
<dbReference type="RefSeq" id="XP_016645324.1">
    <property type="nucleotide sequence ID" value="XM_016785027.1"/>
</dbReference>
<reference evidence="8 9" key="1">
    <citation type="journal article" date="2014" name="Genome Announc.">
        <title>Draft genome sequence of the pathogenic fungus Scedosporium apiospermum.</title>
        <authorList>
            <person name="Vandeputte P."/>
            <person name="Ghamrawi S."/>
            <person name="Rechenmann M."/>
            <person name="Iltis A."/>
            <person name="Giraud S."/>
            <person name="Fleury M."/>
            <person name="Thornton C."/>
            <person name="Delhaes L."/>
            <person name="Meyer W."/>
            <person name="Papon N."/>
            <person name="Bouchara J.P."/>
        </authorList>
    </citation>
    <scope>NUCLEOTIDE SEQUENCE [LARGE SCALE GENOMIC DNA]</scope>
    <source>
        <strain evidence="8 9">IHEM 14462</strain>
    </source>
</reference>
<dbReference type="InterPro" id="IPR011032">
    <property type="entry name" value="GroES-like_sf"/>
</dbReference>
<evidence type="ECO:0000313" key="8">
    <source>
        <dbReference type="EMBL" id="KEZ45525.1"/>
    </source>
</evidence>
<dbReference type="GO" id="GO:0004022">
    <property type="term" value="F:alcohol dehydrogenase (NAD+) activity"/>
    <property type="evidence" value="ECO:0007669"/>
    <property type="project" value="TreeGrafter"/>
</dbReference>
<dbReference type="AlphaFoldDB" id="A0A084GDW3"/>
<keyword evidence="9" id="KW-1185">Reference proteome</keyword>
<dbReference type="GeneID" id="27720925"/>
<dbReference type="OrthoDB" id="1879366at2759"/>
<feature type="domain" description="Enoyl reductase (ER)" evidence="7">
    <location>
        <begin position="18"/>
        <end position="314"/>
    </location>
</feature>
<dbReference type="InterPro" id="IPR013149">
    <property type="entry name" value="ADH-like_C"/>
</dbReference>